<name>A0A556M7J7_9SPHI</name>
<protein>
    <submittedName>
        <fullName evidence="2">Uncharacterized protein</fullName>
    </submittedName>
</protein>
<keyword evidence="1" id="KW-1133">Transmembrane helix</keyword>
<feature type="transmembrane region" description="Helical" evidence="1">
    <location>
        <begin position="164"/>
        <end position="183"/>
    </location>
</feature>
<dbReference type="Proteomes" id="UP000318733">
    <property type="component" value="Unassembled WGS sequence"/>
</dbReference>
<sequence length="287" mass="32920">MTSADHKKNVLERYRELMLNGPLSENLKQPAPARIRDESLSVIERRFSKDDREILSSYFGYHADMLEYVKAIEDVDIDLFRPLIRFMNDTVANPHSKHVELLAWLIDYKPRPNRVKDMYDVSGDDQNKTPSINLVENDQTQSEDVEISLVAGNAPEPPKINKRVIALSALSLLVLFVGLFFAFRGRNNIVQKCMYWNGEEFKPIACDEKPDDTNAVVIAKDSDKMVHFRRDTRADTLTASSIGKIWYIKINGRVEYYTAPGAPPLYPDRRLLPLTVYILNKYPRSPG</sequence>
<reference evidence="2 3" key="1">
    <citation type="submission" date="2019-07" db="EMBL/GenBank/DDBJ databases">
        <authorList>
            <person name="Huq M.A."/>
        </authorList>
    </citation>
    <scope>NUCLEOTIDE SEQUENCE [LARGE SCALE GENOMIC DNA]</scope>
    <source>
        <strain evidence="2 3">MAH-19</strain>
    </source>
</reference>
<accession>A0A556M7J7</accession>
<comment type="caution">
    <text evidence="2">The sequence shown here is derived from an EMBL/GenBank/DDBJ whole genome shotgun (WGS) entry which is preliminary data.</text>
</comment>
<organism evidence="2 3">
    <name type="scientific">Mucilaginibacter corticis</name>
    <dbReference type="NCBI Taxonomy" id="2597670"/>
    <lineage>
        <taxon>Bacteria</taxon>
        <taxon>Pseudomonadati</taxon>
        <taxon>Bacteroidota</taxon>
        <taxon>Sphingobacteriia</taxon>
        <taxon>Sphingobacteriales</taxon>
        <taxon>Sphingobacteriaceae</taxon>
        <taxon>Mucilaginibacter</taxon>
    </lineage>
</organism>
<proteinExistence type="predicted"/>
<keyword evidence="1" id="KW-0812">Transmembrane</keyword>
<evidence type="ECO:0000256" key="1">
    <source>
        <dbReference type="SAM" id="Phobius"/>
    </source>
</evidence>
<keyword evidence="1" id="KW-0472">Membrane</keyword>
<gene>
    <name evidence="2" type="ORF">FO440_23505</name>
</gene>
<dbReference type="EMBL" id="VLPK01000008">
    <property type="protein sequence ID" value="TSJ35890.1"/>
    <property type="molecule type" value="Genomic_DNA"/>
</dbReference>
<keyword evidence="3" id="KW-1185">Reference proteome</keyword>
<dbReference type="AlphaFoldDB" id="A0A556M7J7"/>
<evidence type="ECO:0000313" key="2">
    <source>
        <dbReference type="EMBL" id="TSJ35890.1"/>
    </source>
</evidence>
<evidence type="ECO:0000313" key="3">
    <source>
        <dbReference type="Proteomes" id="UP000318733"/>
    </source>
</evidence>